<dbReference type="Proteomes" id="UP000037460">
    <property type="component" value="Unassembled WGS sequence"/>
</dbReference>
<feature type="compositionally biased region" description="Pro residues" evidence="2">
    <location>
        <begin position="256"/>
        <end position="266"/>
    </location>
</feature>
<reference evidence="4" key="1">
    <citation type="journal article" date="2015" name="PLoS Genet.">
        <title>Genome Sequence and Transcriptome Analyses of Chrysochromulina tobin: Metabolic Tools for Enhanced Algal Fitness in the Prominent Order Prymnesiales (Haptophyceae).</title>
        <authorList>
            <person name="Hovde B.T."/>
            <person name="Deodato C.R."/>
            <person name="Hunsperger H.M."/>
            <person name="Ryken S.A."/>
            <person name="Yost W."/>
            <person name="Jha R.K."/>
            <person name="Patterson J."/>
            <person name="Monnat R.J. Jr."/>
            <person name="Barlow S.B."/>
            <person name="Starkenburg S.R."/>
            <person name="Cattolico R.A."/>
        </authorList>
    </citation>
    <scope>NUCLEOTIDE SEQUENCE</scope>
    <source>
        <strain evidence="4">CCMP291</strain>
    </source>
</reference>
<protein>
    <submittedName>
        <fullName evidence="3">Uncharacterized protein</fullName>
    </submittedName>
</protein>
<proteinExistence type="predicted"/>
<sequence>MEAGAREVAIRELEAENAELREKLGETKTLATRSKVFGRFQRAVAQERSERFSVGALAESNVPRELSTSSEACLLAYKACSEQEQQGFWRDMVSATPPKDRAPLLQLVFKSFAEPKRAELLRGLHAEMTTELSTPCVQAVADRLPFESRLGIVEGLLRNFSSFETLTLVEFLPYVWGSLAVNYAAKLLALLQPSDRSQLVKVLILEEKAAREAEEASAAVAKLSAAETEAAKRLSLAADPTELLPSELDHWRKFAPSPPPPPPPPKEGTELTSDGAKDAKKGGEPALKELLLLSAECFEVAASYAARKLARRVGGTQYEDAETPDPSFPQIVFNVLLRRNIPPPKPGLQSTQCAREALWTLLTGARQFGKSHPRARLLARLCGVVKHPFHARRVGLCMRVLVELLGAEPIFEDEMWLPMARREDARGDEARDLPKLIRERLEVELGGSTRVTALLQRLEREIVETPKERQLLAARHKDAPFAIPTQIIHADTALLLLCDAFDAARMAHAARLATLHEHLEVTRVSGGLDAHTFATLLQSYDPTLDQRRALDILVECELGREEGDGRGGPFQGIPRHVFVRVCDAHDVRKGGKADV</sequence>
<gene>
    <name evidence="3" type="ORF">Ctob_000894</name>
</gene>
<keyword evidence="1" id="KW-0175">Coiled coil</keyword>
<keyword evidence="4" id="KW-1185">Reference proteome</keyword>
<evidence type="ECO:0000256" key="2">
    <source>
        <dbReference type="SAM" id="MobiDB-lite"/>
    </source>
</evidence>
<name>A0A0M0JT18_9EUKA</name>
<feature type="region of interest" description="Disordered" evidence="2">
    <location>
        <begin position="251"/>
        <end position="281"/>
    </location>
</feature>
<organism evidence="3 4">
    <name type="scientific">Chrysochromulina tobinii</name>
    <dbReference type="NCBI Taxonomy" id="1460289"/>
    <lineage>
        <taxon>Eukaryota</taxon>
        <taxon>Haptista</taxon>
        <taxon>Haptophyta</taxon>
        <taxon>Prymnesiophyceae</taxon>
        <taxon>Prymnesiales</taxon>
        <taxon>Chrysochromulinaceae</taxon>
        <taxon>Chrysochromulina</taxon>
    </lineage>
</organism>
<comment type="caution">
    <text evidence="3">The sequence shown here is derived from an EMBL/GenBank/DDBJ whole genome shotgun (WGS) entry which is preliminary data.</text>
</comment>
<evidence type="ECO:0000256" key="1">
    <source>
        <dbReference type="SAM" id="Coils"/>
    </source>
</evidence>
<evidence type="ECO:0000313" key="4">
    <source>
        <dbReference type="Proteomes" id="UP000037460"/>
    </source>
</evidence>
<dbReference type="AlphaFoldDB" id="A0A0M0JT18"/>
<feature type="coiled-coil region" evidence="1">
    <location>
        <begin position="3"/>
        <end position="30"/>
    </location>
</feature>
<accession>A0A0M0JT18</accession>
<evidence type="ECO:0000313" key="3">
    <source>
        <dbReference type="EMBL" id="KOO29796.1"/>
    </source>
</evidence>
<dbReference type="EMBL" id="JWZX01002355">
    <property type="protein sequence ID" value="KOO29796.1"/>
    <property type="molecule type" value="Genomic_DNA"/>
</dbReference>